<keyword evidence="1" id="KW-0812">Transmembrane</keyword>
<keyword evidence="1" id="KW-0472">Membrane</keyword>
<feature type="transmembrane region" description="Helical" evidence="1">
    <location>
        <begin position="39"/>
        <end position="56"/>
    </location>
</feature>
<evidence type="ECO:0000313" key="3">
    <source>
        <dbReference type="Proteomes" id="UP000770785"/>
    </source>
</evidence>
<dbReference type="Proteomes" id="UP000770785">
    <property type="component" value="Unassembled WGS sequence"/>
</dbReference>
<keyword evidence="3" id="KW-1185">Reference proteome</keyword>
<proteinExistence type="predicted"/>
<protein>
    <submittedName>
        <fullName evidence="2">Uncharacterized protein</fullName>
    </submittedName>
</protein>
<evidence type="ECO:0000256" key="1">
    <source>
        <dbReference type="SAM" id="Phobius"/>
    </source>
</evidence>
<evidence type="ECO:0000313" key="2">
    <source>
        <dbReference type="EMBL" id="NJC25820.1"/>
    </source>
</evidence>
<accession>A0ABX0X9W5</accession>
<keyword evidence="1" id="KW-1133">Transmembrane helix</keyword>
<dbReference type="RefSeq" id="WP_168036597.1">
    <property type="nucleotide sequence ID" value="NZ_JAATJH010000002.1"/>
</dbReference>
<feature type="transmembrane region" description="Helical" evidence="1">
    <location>
        <begin position="12"/>
        <end position="33"/>
    </location>
</feature>
<name>A0ABX0X9W5_9BACT</name>
<sequence length="66" mass="7330">MEPIRKDKPSVGLFLLMTAVYLGAYFGLKYGVLGGNLPWYYNLALIVSCLLLAFFLRNKVGERTGG</sequence>
<dbReference type="EMBL" id="JAATJH010000002">
    <property type="protein sequence ID" value="NJC25820.1"/>
    <property type="molecule type" value="Genomic_DNA"/>
</dbReference>
<reference evidence="2 3" key="1">
    <citation type="submission" date="2020-03" db="EMBL/GenBank/DDBJ databases">
        <title>Genomic Encyclopedia of Type Strains, Phase IV (KMG-IV): sequencing the most valuable type-strain genomes for metagenomic binning, comparative biology and taxonomic classification.</title>
        <authorList>
            <person name="Goeker M."/>
        </authorList>
    </citation>
    <scope>NUCLEOTIDE SEQUENCE [LARGE SCALE GENOMIC DNA]</scope>
    <source>
        <strain evidence="2 3">DSM 105096</strain>
    </source>
</reference>
<comment type="caution">
    <text evidence="2">The sequence shown here is derived from an EMBL/GenBank/DDBJ whole genome shotgun (WGS) entry which is preliminary data.</text>
</comment>
<gene>
    <name evidence="2" type="ORF">GGR27_001319</name>
</gene>
<organism evidence="2 3">
    <name type="scientific">Neolewinella antarctica</name>
    <dbReference type="NCBI Taxonomy" id="442734"/>
    <lineage>
        <taxon>Bacteria</taxon>
        <taxon>Pseudomonadati</taxon>
        <taxon>Bacteroidota</taxon>
        <taxon>Saprospiria</taxon>
        <taxon>Saprospirales</taxon>
        <taxon>Lewinellaceae</taxon>
        <taxon>Neolewinella</taxon>
    </lineage>
</organism>